<feature type="region of interest" description="Disordered" evidence="2">
    <location>
        <begin position="195"/>
        <end position="228"/>
    </location>
</feature>
<evidence type="ECO:0000313" key="4">
    <source>
        <dbReference type="Proteomes" id="UP000053890"/>
    </source>
</evidence>
<feature type="region of interest" description="Disordered" evidence="2">
    <location>
        <begin position="244"/>
        <end position="310"/>
    </location>
</feature>
<keyword evidence="4" id="KW-1185">Reference proteome</keyword>
<proteinExistence type="predicted"/>
<reference evidence="3 4" key="1">
    <citation type="journal article" date="2015" name="Front. Microbiol.">
        <title>Genome sequence of the plant growth promoting endophytic yeast Rhodotorula graminis WP1.</title>
        <authorList>
            <person name="Firrincieli A."/>
            <person name="Otillar R."/>
            <person name="Salamov A."/>
            <person name="Schmutz J."/>
            <person name="Khan Z."/>
            <person name="Redman R.S."/>
            <person name="Fleck N.D."/>
            <person name="Lindquist E."/>
            <person name="Grigoriev I.V."/>
            <person name="Doty S.L."/>
        </authorList>
    </citation>
    <scope>NUCLEOTIDE SEQUENCE [LARGE SCALE GENOMIC DNA]</scope>
    <source>
        <strain evidence="3 4">WP1</strain>
    </source>
</reference>
<feature type="coiled-coil region" evidence="1">
    <location>
        <begin position="92"/>
        <end position="119"/>
    </location>
</feature>
<sequence length="451" mass="50975">MYRPRTPSPVHQPVDYDGPLRTAEEDVRQWRQYIGRLQGKLVPDDAGKSRISSRSSFASPAQAVAAIQAQDDWMRLKERTIVERQHDVEGLLEKAKRDRDDAARRISTRQDELREAEKNATRVFKRDAFASILGSSTQKRHEKHKRRFFLVRQEIGNVMGEWQYQDDLVAGLEHLLSTLRIVMLSDQEHVYDAPPPTYDAHLDRPPSRHREEPVPHSVPRRTALERPDTTYSIAGIDISDFYDPQGDGLGHHAVPSHYPSSAAPGQVHHAPQHRQSTHATSYDPELEHRPTVTSSGRNSRHSWVPSSPISSAHLLSPVERNASSYMQSAWNWDHVDDEPRQPEPAASPHHPGPRLRPIRSTSPHAAQHHHDQHPRHVDPGHRSAHTRRPAPGDLRVDTTVGGGRPLTPPWESHAWLHASNEAHDFAPMPQIDAINPGAFSPDTAYTARGRR</sequence>
<evidence type="ECO:0000313" key="3">
    <source>
        <dbReference type="EMBL" id="KPV73603.1"/>
    </source>
</evidence>
<organism evidence="3 4">
    <name type="scientific">Rhodotorula graminis (strain WP1)</name>
    <dbReference type="NCBI Taxonomy" id="578459"/>
    <lineage>
        <taxon>Eukaryota</taxon>
        <taxon>Fungi</taxon>
        <taxon>Dikarya</taxon>
        <taxon>Basidiomycota</taxon>
        <taxon>Pucciniomycotina</taxon>
        <taxon>Microbotryomycetes</taxon>
        <taxon>Sporidiobolales</taxon>
        <taxon>Sporidiobolaceae</taxon>
        <taxon>Rhodotorula</taxon>
    </lineage>
</organism>
<feature type="compositionally biased region" description="Basic and acidic residues" evidence="2">
    <location>
        <begin position="200"/>
        <end position="214"/>
    </location>
</feature>
<evidence type="ECO:0000256" key="1">
    <source>
        <dbReference type="SAM" id="Coils"/>
    </source>
</evidence>
<feature type="region of interest" description="Disordered" evidence="2">
    <location>
        <begin position="334"/>
        <end position="406"/>
    </location>
</feature>
<dbReference type="AlphaFoldDB" id="A0A0P9IVD0"/>
<protein>
    <submittedName>
        <fullName evidence="3">Uncharacterized protein</fullName>
    </submittedName>
</protein>
<dbReference type="GeneID" id="28975080"/>
<name>A0A0P9IVD0_RHOGW</name>
<gene>
    <name evidence="3" type="ORF">RHOBADRAFT_45564</name>
</gene>
<keyword evidence="1" id="KW-0175">Coiled coil</keyword>
<accession>A0A0P9IVD0</accession>
<feature type="region of interest" description="Disordered" evidence="2">
    <location>
        <begin position="1"/>
        <end position="21"/>
    </location>
</feature>
<dbReference type="EMBL" id="KQ474082">
    <property type="protein sequence ID" value="KPV73603.1"/>
    <property type="molecule type" value="Genomic_DNA"/>
</dbReference>
<dbReference type="RefSeq" id="XP_018269652.1">
    <property type="nucleotide sequence ID" value="XM_018414632.1"/>
</dbReference>
<evidence type="ECO:0000256" key="2">
    <source>
        <dbReference type="SAM" id="MobiDB-lite"/>
    </source>
</evidence>
<dbReference type="Proteomes" id="UP000053890">
    <property type="component" value="Unassembled WGS sequence"/>
</dbReference>